<name>A0AB74TRJ1_9LACT</name>
<reference evidence="1" key="1">
    <citation type="submission" date="2023-12" db="EMBL/GenBank/DDBJ databases">
        <title>Dolosigranulum savutii sp. nov. isolated from human upper respiratory samples collected in Botswana.</title>
        <authorList>
            <person name="Kelly M.S."/>
        </authorList>
    </citation>
    <scope>NUCLEOTIDE SEQUENCE</scope>
    <source>
        <strain evidence="1">MSK312</strain>
    </source>
</reference>
<dbReference type="EMBL" id="CP142434">
    <property type="protein sequence ID" value="XBC48167.1"/>
    <property type="molecule type" value="Genomic_DNA"/>
</dbReference>
<organism evidence="1">
    <name type="scientific">Dolosigranulum savutiense</name>
    <dbReference type="NCBI Taxonomy" id="3110288"/>
    <lineage>
        <taxon>Bacteria</taxon>
        <taxon>Bacillati</taxon>
        <taxon>Bacillota</taxon>
        <taxon>Bacilli</taxon>
        <taxon>Lactobacillales</taxon>
        <taxon>Carnobacteriaceae</taxon>
        <taxon>Dolosigranulum</taxon>
    </lineage>
</organism>
<accession>A0AB74TRJ1</accession>
<protein>
    <submittedName>
        <fullName evidence="1">Phage tail protein</fullName>
    </submittedName>
</protein>
<dbReference type="Gene3D" id="2.40.30.200">
    <property type="match status" value="1"/>
</dbReference>
<evidence type="ECO:0000313" key="1">
    <source>
        <dbReference type="EMBL" id="XBC48167.1"/>
    </source>
</evidence>
<dbReference type="RefSeq" id="WP_347298180.1">
    <property type="nucleotide sequence ID" value="NZ_CP142434.1"/>
</dbReference>
<dbReference type="AlphaFoldDB" id="A0AB74TRJ1"/>
<gene>
    <name evidence="1" type="ORF">VUQ09_01900</name>
</gene>
<proteinExistence type="predicted"/>
<sequence length="235" mass="26845">MASITYNNKNNKEFGLILTNDVSHEISTNDIEALEIEGRDGAVLLDHQRLKPIERAFPFVLKDEVYPATSKISEWLGIKGWHDLELSWDPKFVYKATVLKTLNIEEVVKRFGKLRVAFYVHPIKIYKDSRQLQSISNGQTVQNRGNVPSKPILEITGSGNAEITINERLTRLENLQGGVTIDMQNWLMHHNYAAQWDKLLRTESSDYPYLDVGSNRISWTGNISVELAKYEGVKL</sequence>